<name>S9UBQ1_PAEAL</name>
<gene>
    <name evidence="1" type="ORF">PAALTS15_06639</name>
</gene>
<proteinExistence type="predicted"/>
<reference evidence="1 2" key="1">
    <citation type="submission" date="2013-05" db="EMBL/GenBank/DDBJ databases">
        <authorList>
            <person name="Strain E.A."/>
            <person name="Brown E."/>
            <person name="Allard M.W."/>
            <person name="Luo Y.L."/>
        </authorList>
    </citation>
    <scope>NUCLEOTIDE SEQUENCE [LARGE SCALE GENOMIC DNA]</scope>
    <source>
        <strain evidence="1 2">TS-15</strain>
    </source>
</reference>
<dbReference type="InterPro" id="IPR016181">
    <property type="entry name" value="Acyl_CoA_acyltransferase"/>
</dbReference>
<dbReference type="eggNOG" id="COG0456">
    <property type="taxonomic scope" value="Bacteria"/>
</dbReference>
<sequence length="257" mass="30181">MWVNIDNNNRLMWRLTPWDKRAFGINTSELLDIQYTNKLDELFTTVDQYNQEHNIDLSFFRYDANDRVLKKHAIERGFQLTECTLTAVHNNISKVPKSPLKLTFSQAQNEHLLDIQTIAGDSFRHGRFHEDPFVPLGLAQLRYEYWIKDLLTASNMYIFHIKDRVGGFFTYNIKDDYIEMPISGLSQDALRLGGFLWSSMIHFIHEKEHISKMKNVISAANVDVLNLYTKLGFNITYPVFGYHKYYTSEGEIPWNKN</sequence>
<evidence type="ECO:0000313" key="2">
    <source>
        <dbReference type="Proteomes" id="UP000015344"/>
    </source>
</evidence>
<protein>
    <submittedName>
        <fullName evidence="1">GCN5-like N-acetyltransferase</fullName>
    </submittedName>
</protein>
<dbReference type="RefSeq" id="WP_021258805.1">
    <property type="nucleotide sequence ID" value="NZ_ATMT01000028.1"/>
</dbReference>
<accession>S9UBQ1</accession>
<dbReference type="Gene3D" id="3.40.630.30">
    <property type="match status" value="1"/>
</dbReference>
<dbReference type="EMBL" id="ATMT01000028">
    <property type="protein sequence ID" value="EPY07900.1"/>
    <property type="molecule type" value="Genomic_DNA"/>
</dbReference>
<dbReference type="SUPFAM" id="SSF55729">
    <property type="entry name" value="Acyl-CoA N-acyltransferases (Nat)"/>
    <property type="match status" value="1"/>
</dbReference>
<dbReference type="Proteomes" id="UP000015344">
    <property type="component" value="Unassembled WGS sequence"/>
</dbReference>
<keyword evidence="1" id="KW-0808">Transferase</keyword>
<comment type="caution">
    <text evidence="1">The sequence shown here is derived from an EMBL/GenBank/DDBJ whole genome shotgun (WGS) entry which is preliminary data.</text>
</comment>
<organism evidence="1 2">
    <name type="scientific">Paenibacillus alvei TS-15</name>
    <dbReference type="NCBI Taxonomy" id="1117108"/>
    <lineage>
        <taxon>Bacteria</taxon>
        <taxon>Bacillati</taxon>
        <taxon>Bacillota</taxon>
        <taxon>Bacilli</taxon>
        <taxon>Bacillales</taxon>
        <taxon>Paenibacillaceae</taxon>
        <taxon>Paenibacillus</taxon>
    </lineage>
</organism>
<evidence type="ECO:0000313" key="1">
    <source>
        <dbReference type="EMBL" id="EPY07900.1"/>
    </source>
</evidence>
<dbReference type="PATRIC" id="fig|1117108.3.peg.1365"/>
<dbReference type="AlphaFoldDB" id="S9UBQ1"/>
<dbReference type="GO" id="GO:0016740">
    <property type="term" value="F:transferase activity"/>
    <property type="evidence" value="ECO:0007669"/>
    <property type="project" value="UniProtKB-KW"/>
</dbReference>